<organism evidence="1 2">
    <name type="scientific">Panagrolaimus sp. ES5</name>
    <dbReference type="NCBI Taxonomy" id="591445"/>
    <lineage>
        <taxon>Eukaryota</taxon>
        <taxon>Metazoa</taxon>
        <taxon>Ecdysozoa</taxon>
        <taxon>Nematoda</taxon>
        <taxon>Chromadorea</taxon>
        <taxon>Rhabditida</taxon>
        <taxon>Tylenchina</taxon>
        <taxon>Panagrolaimomorpha</taxon>
        <taxon>Panagrolaimoidea</taxon>
        <taxon>Panagrolaimidae</taxon>
        <taxon>Panagrolaimus</taxon>
    </lineage>
</organism>
<accession>A0AC34F8L3</accession>
<dbReference type="WBParaSite" id="ES5_v2.g13499.t1">
    <property type="protein sequence ID" value="ES5_v2.g13499.t1"/>
    <property type="gene ID" value="ES5_v2.g13499"/>
</dbReference>
<reference evidence="2" key="1">
    <citation type="submission" date="2022-11" db="UniProtKB">
        <authorList>
            <consortium name="WormBaseParasite"/>
        </authorList>
    </citation>
    <scope>IDENTIFICATION</scope>
</reference>
<protein>
    <submittedName>
        <fullName evidence="2">Methylenetetrahydrofolate reductase</fullName>
    </submittedName>
</protein>
<proteinExistence type="predicted"/>
<evidence type="ECO:0000313" key="2">
    <source>
        <dbReference type="WBParaSite" id="ES5_v2.g13499.t1"/>
    </source>
</evidence>
<evidence type="ECO:0000313" key="1">
    <source>
        <dbReference type="Proteomes" id="UP000887579"/>
    </source>
</evidence>
<dbReference type="Proteomes" id="UP000887579">
    <property type="component" value="Unplaced"/>
</dbReference>
<sequence>MFLDITWHTGGDPGNIQKETSSTSIASSCLQYGRVDTMLHMTCAQYTKEQTMEHLKVAQSCGIRNILCLRGDLPQSDNNPVVYSYRALDMIRWARDNFNSYFTIAASGYPLGHPEAPSYKADIEYLKMKVDAGANFIITQLFFDVETFERFVQDCRAAGITVPIIPGIMPIQSYQSIQRVAELSQLVIPDSILQALEPIKHDDEAVRKFGIFQAVEMCRRLLDHKTAPSIHLYTMNREDCRAAGITVPIIPGIMPIQSYQSIQRVAELSQLVIPDSILQALEPIKHDDEAVRKFGIFQAVEMCRRLLDHKTAPSIHLYTMNREGSCREILMALGLWQKEPIRSLPWIPHGGHHPLRCKEDVRPIYWTARPKSYIFRTKDWDEYPNGRWGNSSSPAFNDLQEYYMFYLKGLPKKDEMLQMYSPELSSINDVKNVFVNFLTRSLNEKGVRVTRLPWSEQDYDTSAETNLIKDQLIWCNANGIFTINSQPSVNGAPSTDPLVGWGKPGGYCYQKAYLEFFISNERAAKLKEVLKDYPIINYHIINQKETIDWSNIEPTTPIAVTWGVFPGCEIAQPTVVDPLSFRVWKNEAYDAWINGWANIYPSESKSRKIIENIHDNYCLVTLVDNDYVKASVLFEVLEKAIEK</sequence>
<name>A0AC34F8L3_9BILA</name>